<dbReference type="EMBL" id="BMGS01000001">
    <property type="protein sequence ID" value="GGG28973.1"/>
    <property type="molecule type" value="Genomic_DNA"/>
</dbReference>
<evidence type="ECO:0000313" key="3">
    <source>
        <dbReference type="Proteomes" id="UP000601361"/>
    </source>
</evidence>
<evidence type="ECO:0008006" key="4">
    <source>
        <dbReference type="Google" id="ProtNLM"/>
    </source>
</evidence>
<gene>
    <name evidence="2" type="ORF">GCM10011378_02080</name>
</gene>
<evidence type="ECO:0000256" key="1">
    <source>
        <dbReference type="SAM" id="SignalP"/>
    </source>
</evidence>
<comment type="caution">
    <text evidence="2">The sequence shown here is derived from an EMBL/GenBank/DDBJ whole genome shotgun (WGS) entry which is preliminary data.</text>
</comment>
<protein>
    <recommendedName>
        <fullName evidence="4">Adhesin domain-containing protein</fullName>
    </recommendedName>
</protein>
<keyword evidence="1" id="KW-0732">Signal</keyword>
<reference evidence="3" key="1">
    <citation type="journal article" date="2019" name="Int. J. Syst. Evol. Microbiol.">
        <title>The Global Catalogue of Microorganisms (GCM) 10K type strain sequencing project: providing services to taxonomists for standard genome sequencing and annotation.</title>
        <authorList>
            <consortium name="The Broad Institute Genomics Platform"/>
            <consortium name="The Broad Institute Genome Sequencing Center for Infectious Disease"/>
            <person name="Wu L."/>
            <person name="Ma J."/>
        </authorList>
    </citation>
    <scope>NUCLEOTIDE SEQUENCE [LARGE SCALE GENOMIC DNA]</scope>
    <source>
        <strain evidence="3">CGMCC 1.12990</strain>
    </source>
</reference>
<dbReference type="Proteomes" id="UP000601361">
    <property type="component" value="Unassembled WGS sequence"/>
</dbReference>
<dbReference type="RefSeq" id="WP_188555964.1">
    <property type="nucleotide sequence ID" value="NZ_BMGS01000001.1"/>
</dbReference>
<organism evidence="2 3">
    <name type="scientific">Hymenobacter glacieicola</name>
    <dbReference type="NCBI Taxonomy" id="1562124"/>
    <lineage>
        <taxon>Bacteria</taxon>
        <taxon>Pseudomonadati</taxon>
        <taxon>Bacteroidota</taxon>
        <taxon>Cytophagia</taxon>
        <taxon>Cytophagales</taxon>
        <taxon>Hymenobacteraceae</taxon>
        <taxon>Hymenobacter</taxon>
    </lineage>
</organism>
<keyword evidence="3" id="KW-1185">Reference proteome</keyword>
<feature type="chain" id="PRO_5047007440" description="Adhesin domain-containing protein" evidence="1">
    <location>
        <begin position="23"/>
        <end position="243"/>
    </location>
</feature>
<feature type="signal peptide" evidence="1">
    <location>
        <begin position="1"/>
        <end position="22"/>
    </location>
</feature>
<accession>A0ABQ1WGC4</accession>
<sequence>MLRLLFCFLTVGLLSGSGVAVAQTVLEKAAPVGGNSVVTLDLKHASTIRVRPATDGQLRVRATVSINQNKLNDAFTMSLQTTGTDLRVASDLDAKRLAQAQPGDCPSGGTLYYGNWDHSKGGVRDGRAPVCADINYEITLPAATNLRISTISGNVDVRGLTGELRANSISGFVDVSWPAARPASVALKTITGEVYTDQEVAFSNRQQNPMVGYEVKGALGAGTGPLLRLESVSGDVFFRRAQQ</sequence>
<evidence type="ECO:0000313" key="2">
    <source>
        <dbReference type="EMBL" id="GGG28973.1"/>
    </source>
</evidence>
<proteinExistence type="predicted"/>
<name>A0ABQ1WGC4_9BACT</name>